<organism evidence="2 3">
    <name type="scientific">Faecalicatena contorta</name>
    <dbReference type="NCBI Taxonomy" id="39482"/>
    <lineage>
        <taxon>Bacteria</taxon>
        <taxon>Bacillati</taxon>
        <taxon>Bacillota</taxon>
        <taxon>Clostridia</taxon>
        <taxon>Lachnospirales</taxon>
        <taxon>Lachnospiraceae</taxon>
        <taxon>Faecalicatena</taxon>
    </lineage>
</organism>
<dbReference type="GO" id="GO:0005886">
    <property type="term" value="C:plasma membrane"/>
    <property type="evidence" value="ECO:0007669"/>
    <property type="project" value="UniProtKB-SubCell"/>
</dbReference>
<dbReference type="Proteomes" id="UP000095544">
    <property type="component" value="Unassembled WGS sequence"/>
</dbReference>
<dbReference type="GO" id="GO:0140359">
    <property type="term" value="F:ABC-type transporter activity"/>
    <property type="evidence" value="ECO:0007669"/>
    <property type="project" value="InterPro"/>
</dbReference>
<proteinExistence type="predicted"/>
<evidence type="ECO:0000313" key="2">
    <source>
        <dbReference type="EMBL" id="CUP02734.1"/>
    </source>
</evidence>
<dbReference type="Pfam" id="PF12679">
    <property type="entry name" value="ABC2_membrane_2"/>
    <property type="match status" value="1"/>
</dbReference>
<keyword evidence="1" id="KW-0812">Transmembrane</keyword>
<feature type="transmembrane region" description="Helical" evidence="1">
    <location>
        <begin position="113"/>
        <end position="143"/>
    </location>
</feature>
<name>A0A174JSI8_9FIRM</name>
<feature type="transmembrane region" description="Helical" evidence="1">
    <location>
        <begin position="184"/>
        <end position="201"/>
    </location>
</feature>
<reference evidence="2 3" key="1">
    <citation type="submission" date="2015-09" db="EMBL/GenBank/DDBJ databases">
        <authorList>
            <consortium name="Pathogen Informatics"/>
        </authorList>
    </citation>
    <scope>NUCLEOTIDE SEQUENCE [LARGE SCALE GENOMIC DNA]</scope>
    <source>
        <strain evidence="2 3">2789STDY5834876</strain>
    </source>
</reference>
<feature type="transmembrane region" description="Helical" evidence="1">
    <location>
        <begin position="74"/>
        <end position="92"/>
    </location>
</feature>
<dbReference type="STRING" id="39482.ERS852491_04048"/>
<sequence length="255" mass="28558">MRAYTAFTKKEFTEFTRTYKLMILGLVFLFFGVMSPLAAKYMPEIISEFMPAGMDIALTTPTALDAWMQFFKNVSQMGLFVAVILFGGIMSSEYSRGTLIHMLTKGLPRRTVVLAKFTAASLLWTAAYLLCFGTAYGYTWYFWRADAGMEGLYEAIAATWLYGIFLLSITILGSVLFRNSYGCLLFTGIAVVLQILLNMIPKIKEFNPMELITEGTPLLQGQVESTFFLKPTIVGCIGILICVILSCIIFNKKKL</sequence>
<gene>
    <name evidence="2" type="ORF">ERS852491_04048</name>
</gene>
<keyword evidence="1" id="KW-0472">Membrane</keyword>
<dbReference type="RefSeq" id="WP_055154811.1">
    <property type="nucleotide sequence ID" value="NZ_CYZU01000050.1"/>
</dbReference>
<dbReference type="EMBL" id="CYZU01000050">
    <property type="protein sequence ID" value="CUP02734.1"/>
    <property type="molecule type" value="Genomic_DNA"/>
</dbReference>
<feature type="transmembrane region" description="Helical" evidence="1">
    <location>
        <begin position="21"/>
        <end position="39"/>
    </location>
</feature>
<evidence type="ECO:0000313" key="3">
    <source>
        <dbReference type="Proteomes" id="UP000095544"/>
    </source>
</evidence>
<accession>A0A174JSI8</accession>
<evidence type="ECO:0000256" key="1">
    <source>
        <dbReference type="SAM" id="Phobius"/>
    </source>
</evidence>
<dbReference type="PANTHER" id="PTHR37305">
    <property type="entry name" value="INTEGRAL MEMBRANE PROTEIN-RELATED"/>
    <property type="match status" value="1"/>
</dbReference>
<feature type="transmembrane region" description="Helical" evidence="1">
    <location>
        <begin position="155"/>
        <end position="177"/>
    </location>
</feature>
<feature type="transmembrane region" description="Helical" evidence="1">
    <location>
        <begin position="227"/>
        <end position="250"/>
    </location>
</feature>
<dbReference type="PANTHER" id="PTHR37305:SF1">
    <property type="entry name" value="MEMBRANE PROTEIN"/>
    <property type="match status" value="1"/>
</dbReference>
<protein>
    <submittedName>
        <fullName evidence="2">ABC-type transport system involved in multi-copper enzyme maturation, permease component</fullName>
    </submittedName>
</protein>
<dbReference type="AlphaFoldDB" id="A0A174JSI8"/>
<dbReference type="OrthoDB" id="4187110at2"/>
<keyword evidence="1" id="KW-1133">Transmembrane helix</keyword>